<comment type="caution">
    <text evidence="2">The sequence shown here is derived from an EMBL/GenBank/DDBJ whole genome shotgun (WGS) entry which is preliminary data.</text>
</comment>
<accession>A0A0G0I3X0</accession>
<dbReference type="Pfam" id="PF12705">
    <property type="entry name" value="PDDEXK_1"/>
    <property type="match status" value="1"/>
</dbReference>
<dbReference type="Gene3D" id="3.90.320.10">
    <property type="match status" value="1"/>
</dbReference>
<feature type="domain" description="PD-(D/E)XK endonuclease-like" evidence="1">
    <location>
        <begin position="6"/>
        <end position="210"/>
    </location>
</feature>
<evidence type="ECO:0000313" key="2">
    <source>
        <dbReference type="EMBL" id="KKQ45610.1"/>
    </source>
</evidence>
<dbReference type="EMBL" id="LBTR01000012">
    <property type="protein sequence ID" value="KKQ45610.1"/>
    <property type="molecule type" value="Genomic_DNA"/>
</dbReference>
<dbReference type="AlphaFoldDB" id="A0A0G0I3X0"/>
<dbReference type="Proteomes" id="UP000034603">
    <property type="component" value="Unassembled WGS sequence"/>
</dbReference>
<name>A0A0G0I3X0_9BACT</name>
<sequence>MTIMTPPLALGQTVHEVIESLSVLPVSQRFDKPLSESFDIVWKKIEGEKGGFKNSGQEEEFKSRGLAMLKNIEDNPGPIAKKAIKLRADGGLPYYWFSEEDNIILCGKVDWIEYLEKTDSVHIIDFKSGKFEEGKDSLQLPIYYLLATNLQNRNVEKASYWYLDKDPAPKEVKLPEKDEANAKIEKLAKRIKLARQINHFVCPTNGCKHCLPFERVLKGEGKMVSLSDFNQEIYVLKN</sequence>
<protein>
    <recommendedName>
        <fullName evidence="1">PD-(D/E)XK endonuclease-like domain-containing protein</fullName>
    </recommendedName>
</protein>
<reference evidence="2 3" key="1">
    <citation type="journal article" date="2015" name="Nature">
        <title>rRNA introns, odd ribosomes, and small enigmatic genomes across a large radiation of phyla.</title>
        <authorList>
            <person name="Brown C.T."/>
            <person name="Hug L.A."/>
            <person name="Thomas B.C."/>
            <person name="Sharon I."/>
            <person name="Castelle C.J."/>
            <person name="Singh A."/>
            <person name="Wilkins M.J."/>
            <person name="Williams K.H."/>
            <person name="Banfield J.F."/>
        </authorList>
    </citation>
    <scope>NUCLEOTIDE SEQUENCE [LARGE SCALE GENOMIC DNA]</scope>
</reference>
<evidence type="ECO:0000259" key="1">
    <source>
        <dbReference type="Pfam" id="PF12705"/>
    </source>
</evidence>
<dbReference type="InterPro" id="IPR038726">
    <property type="entry name" value="PDDEXK_AddAB-type"/>
</dbReference>
<organism evidence="2 3">
    <name type="scientific">Candidatus Woesebacteria bacterium GW2011_GWA1_37_8</name>
    <dbReference type="NCBI Taxonomy" id="1618546"/>
    <lineage>
        <taxon>Bacteria</taxon>
        <taxon>Candidatus Woeseibacteriota</taxon>
    </lineage>
</organism>
<gene>
    <name evidence="2" type="ORF">US62_C0012G0024</name>
</gene>
<evidence type="ECO:0000313" key="3">
    <source>
        <dbReference type="Proteomes" id="UP000034603"/>
    </source>
</evidence>
<proteinExistence type="predicted"/>
<dbReference type="InterPro" id="IPR011604">
    <property type="entry name" value="PDDEXK-like_dom_sf"/>
</dbReference>